<keyword evidence="3" id="KW-0539">Nucleus</keyword>
<dbReference type="GO" id="GO:0006351">
    <property type="term" value="P:DNA-templated transcription"/>
    <property type="evidence" value="ECO:0007669"/>
    <property type="project" value="InterPro"/>
</dbReference>
<name>A0A439CLF4_9PEZI</name>
<feature type="non-terminal residue" evidence="5">
    <location>
        <position position="326"/>
    </location>
</feature>
<dbReference type="PANTHER" id="PTHR47424">
    <property type="entry name" value="REGULATORY PROTEIN GAL4"/>
    <property type="match status" value="1"/>
</dbReference>
<dbReference type="InterPro" id="IPR051127">
    <property type="entry name" value="Fungal_SecMet_Regulators"/>
</dbReference>
<dbReference type="SMART" id="SM00906">
    <property type="entry name" value="Fungal_trans"/>
    <property type="match status" value="1"/>
</dbReference>
<dbReference type="GO" id="GO:0000435">
    <property type="term" value="P:positive regulation of transcription from RNA polymerase II promoter by galactose"/>
    <property type="evidence" value="ECO:0007669"/>
    <property type="project" value="TreeGrafter"/>
</dbReference>
<accession>A0A439CLF4</accession>
<dbReference type="GO" id="GO:0000981">
    <property type="term" value="F:DNA-binding transcription factor activity, RNA polymerase II-specific"/>
    <property type="evidence" value="ECO:0007669"/>
    <property type="project" value="TreeGrafter"/>
</dbReference>
<reference evidence="5 6" key="1">
    <citation type="submission" date="2018-12" db="EMBL/GenBank/DDBJ databases">
        <title>Draft genome sequence of Xylaria grammica IHI A82.</title>
        <authorList>
            <person name="Buettner E."/>
            <person name="Kellner H."/>
        </authorList>
    </citation>
    <scope>NUCLEOTIDE SEQUENCE [LARGE SCALE GENOMIC DNA]</scope>
    <source>
        <strain evidence="5 6">IHI A82</strain>
    </source>
</reference>
<keyword evidence="1" id="KW-0805">Transcription regulation</keyword>
<dbReference type="STRING" id="363999.A0A439CLF4"/>
<proteinExistence type="predicted"/>
<dbReference type="Pfam" id="PF04082">
    <property type="entry name" value="Fungal_trans"/>
    <property type="match status" value="1"/>
</dbReference>
<dbReference type="GO" id="GO:0000978">
    <property type="term" value="F:RNA polymerase II cis-regulatory region sequence-specific DNA binding"/>
    <property type="evidence" value="ECO:0007669"/>
    <property type="project" value="TreeGrafter"/>
</dbReference>
<sequence>MLENVNSESLAPLDSTGEPVIDQSSVQRLVITFLTITSGLVDLFDNNTLTPELQAWAAQAERSADVTSAVHYLVLAIGSQSEDEQMATAYFLRGKHLALSTLAGNLSVGTVQSFVLTTLYMLRSCQINAAFLFFGSATPLTPSPEARIAARAAYAIGLHRTEINSRFGPEVHVRRYLSPSLSLSPNKTNPDRDRLWKSIRVLDLYLSISMGRPPAASDADCTVPYDSASADGSERYDLLNASAQILSLVEGIVQDVYSRRKTSLQLTEGISRQLREWSGKWLSALLRAANDESESESGQDDRERVGACQVLASYYYAVMLVSRPFL</sequence>
<protein>
    <recommendedName>
        <fullName evidence="4">Xylanolytic transcriptional activator regulatory domain-containing protein</fullName>
    </recommendedName>
</protein>
<evidence type="ECO:0000256" key="1">
    <source>
        <dbReference type="ARBA" id="ARBA00023015"/>
    </source>
</evidence>
<dbReference type="InterPro" id="IPR007219">
    <property type="entry name" value="XnlR_reg_dom"/>
</dbReference>
<gene>
    <name evidence="5" type="ORF">EKO27_g12124</name>
</gene>
<evidence type="ECO:0000313" key="6">
    <source>
        <dbReference type="Proteomes" id="UP000286045"/>
    </source>
</evidence>
<organism evidence="5 6">
    <name type="scientific">Xylaria grammica</name>
    <dbReference type="NCBI Taxonomy" id="363999"/>
    <lineage>
        <taxon>Eukaryota</taxon>
        <taxon>Fungi</taxon>
        <taxon>Dikarya</taxon>
        <taxon>Ascomycota</taxon>
        <taxon>Pezizomycotina</taxon>
        <taxon>Sordariomycetes</taxon>
        <taxon>Xylariomycetidae</taxon>
        <taxon>Xylariales</taxon>
        <taxon>Xylariaceae</taxon>
        <taxon>Xylaria</taxon>
    </lineage>
</organism>
<evidence type="ECO:0000256" key="2">
    <source>
        <dbReference type="ARBA" id="ARBA00023163"/>
    </source>
</evidence>
<feature type="domain" description="Xylanolytic transcriptional activator regulatory" evidence="4">
    <location>
        <begin position="142"/>
        <end position="232"/>
    </location>
</feature>
<dbReference type="AlphaFoldDB" id="A0A439CLF4"/>
<comment type="caution">
    <text evidence="5">The sequence shown here is derived from an EMBL/GenBank/DDBJ whole genome shotgun (WGS) entry which is preliminary data.</text>
</comment>
<dbReference type="PANTHER" id="PTHR47424:SF9">
    <property type="entry name" value="TAH-2"/>
    <property type="match status" value="1"/>
</dbReference>
<dbReference type="Proteomes" id="UP000286045">
    <property type="component" value="Unassembled WGS sequence"/>
</dbReference>
<dbReference type="GO" id="GO:0008270">
    <property type="term" value="F:zinc ion binding"/>
    <property type="evidence" value="ECO:0007669"/>
    <property type="project" value="InterPro"/>
</dbReference>
<keyword evidence="2" id="KW-0804">Transcription</keyword>
<dbReference type="EMBL" id="RYZI01001047">
    <property type="protein sequence ID" value="RWA02981.1"/>
    <property type="molecule type" value="Genomic_DNA"/>
</dbReference>
<evidence type="ECO:0000259" key="4">
    <source>
        <dbReference type="SMART" id="SM00906"/>
    </source>
</evidence>
<evidence type="ECO:0000313" key="5">
    <source>
        <dbReference type="EMBL" id="RWA02981.1"/>
    </source>
</evidence>
<evidence type="ECO:0000256" key="3">
    <source>
        <dbReference type="ARBA" id="ARBA00023242"/>
    </source>
</evidence>
<dbReference type="CDD" id="cd12148">
    <property type="entry name" value="fungal_TF_MHR"/>
    <property type="match status" value="1"/>
</dbReference>
<keyword evidence="6" id="KW-1185">Reference proteome</keyword>
<dbReference type="GO" id="GO:0005634">
    <property type="term" value="C:nucleus"/>
    <property type="evidence" value="ECO:0007669"/>
    <property type="project" value="TreeGrafter"/>
</dbReference>